<gene>
    <name evidence="1" type="ORF">A3J05_00600</name>
</gene>
<dbReference type="Proteomes" id="UP000177235">
    <property type="component" value="Unassembled WGS sequence"/>
</dbReference>
<name>A0A1F5QC05_9BACT</name>
<evidence type="ECO:0000313" key="1">
    <source>
        <dbReference type="EMBL" id="OGE99678.1"/>
    </source>
</evidence>
<reference evidence="1 2" key="1">
    <citation type="journal article" date="2016" name="Nat. Commun.">
        <title>Thousands of microbial genomes shed light on interconnected biogeochemical processes in an aquifer system.</title>
        <authorList>
            <person name="Anantharaman K."/>
            <person name="Brown C.T."/>
            <person name="Hug L.A."/>
            <person name="Sharon I."/>
            <person name="Castelle C.J."/>
            <person name="Probst A.J."/>
            <person name="Thomas B.C."/>
            <person name="Singh A."/>
            <person name="Wilkins M.J."/>
            <person name="Karaoz U."/>
            <person name="Brodie E.L."/>
            <person name="Williams K.H."/>
            <person name="Hubbard S.S."/>
            <person name="Banfield J.F."/>
        </authorList>
    </citation>
    <scope>NUCLEOTIDE SEQUENCE [LARGE SCALE GENOMIC DNA]</scope>
</reference>
<dbReference type="Gene3D" id="1.10.10.10">
    <property type="entry name" value="Winged helix-like DNA-binding domain superfamily/Winged helix DNA-binding domain"/>
    <property type="match status" value="1"/>
</dbReference>
<dbReference type="InterPro" id="IPR036388">
    <property type="entry name" value="WH-like_DNA-bd_sf"/>
</dbReference>
<proteinExistence type="predicted"/>
<evidence type="ECO:0008006" key="3">
    <source>
        <dbReference type="Google" id="ProtNLM"/>
    </source>
</evidence>
<dbReference type="AlphaFoldDB" id="A0A1F5QC05"/>
<dbReference type="InterPro" id="IPR036390">
    <property type="entry name" value="WH_DNA-bd_sf"/>
</dbReference>
<dbReference type="SUPFAM" id="SSF46785">
    <property type="entry name" value="Winged helix' DNA-binding domain"/>
    <property type="match status" value="1"/>
</dbReference>
<evidence type="ECO:0000313" key="2">
    <source>
        <dbReference type="Proteomes" id="UP000177235"/>
    </source>
</evidence>
<dbReference type="EMBL" id="MFFF01000018">
    <property type="protein sequence ID" value="OGE99678.1"/>
    <property type="molecule type" value="Genomic_DNA"/>
</dbReference>
<sequence length="97" mass="11029">MIKLIIGIIIGAVLVWLFWKPKRRDLGNLAQQQLREKNLEKVLDLARTKGQVGNDDVEQALQISNATAERYLDELESIGKLIQIGKTGRNVTYKLKQ</sequence>
<accession>A0A1F5QC05</accession>
<comment type="caution">
    <text evidence="1">The sequence shown here is derived from an EMBL/GenBank/DDBJ whole genome shotgun (WGS) entry which is preliminary data.</text>
</comment>
<organism evidence="1 2">
    <name type="scientific">Candidatus Doudnabacteria bacterium RIFCSPLOWO2_02_FULL_48_13</name>
    <dbReference type="NCBI Taxonomy" id="1817845"/>
    <lineage>
        <taxon>Bacteria</taxon>
        <taxon>Candidatus Doudnaibacteriota</taxon>
    </lineage>
</organism>
<protein>
    <recommendedName>
        <fullName evidence="3">HTH deoR-type domain-containing protein</fullName>
    </recommendedName>
</protein>